<dbReference type="PANTHER" id="PTHR33307:SF6">
    <property type="entry name" value="ALPHA-RHAMNOSIDASE (EUROFUNG)-RELATED"/>
    <property type="match status" value="1"/>
</dbReference>
<dbReference type="InterPro" id="IPR035396">
    <property type="entry name" value="Bac_rhamnosid6H"/>
</dbReference>
<dbReference type="Pfam" id="PF05592">
    <property type="entry name" value="Bac_rhamnosid"/>
    <property type="match status" value="1"/>
</dbReference>
<dbReference type="GO" id="GO:0030596">
    <property type="term" value="F:alpha-L-rhamnosidase activity"/>
    <property type="evidence" value="ECO:0007669"/>
    <property type="project" value="UniProtKB-EC"/>
</dbReference>
<evidence type="ECO:0000259" key="7">
    <source>
        <dbReference type="Pfam" id="PF17390"/>
    </source>
</evidence>
<comment type="caution">
    <text evidence="8">The sequence shown here is derived from an EMBL/GenBank/DDBJ whole genome shotgun (WGS) entry which is preliminary data.</text>
</comment>
<dbReference type="PANTHER" id="PTHR33307">
    <property type="entry name" value="ALPHA-RHAMNOSIDASE (EUROFUNG)"/>
    <property type="match status" value="1"/>
</dbReference>
<dbReference type="Gene3D" id="2.60.420.10">
    <property type="entry name" value="Maltose phosphorylase, domain 3"/>
    <property type="match status" value="1"/>
</dbReference>
<sequence>MTGTANDTTRHASEPRIVPATATDGLDIAAFTVEHYPGDALGIPAARPRLNWTYAREVPADAQILLTLTRRTPGSAPREQHTYLPVDGNVLVPWQFEPLVSREEAAATVQVVSASHQPLGAPSATLRFEAGLFDEHDHVADFVGPSWAEAESDHRHLPLVRTEIELKAVPVRARLYLTALGLVEAEINGRKVGHDALTPGWTNYDNRVEMWTYDVTDALDAGANAMGFWLGDGWYRGRLGFDGGYANYYGDRLGVFAQLEVEYADGTTDAVYSNSWDRRWKTALGPIVCSDLCEGERYDARLEMPGWSEPGFDDSDWKPVAEVFYDPARIENPSVSPVRAHERHDPVSIELIGSTDDGRGVWLVDFGQNCTQRIRLNMRGLDAGQSVTLRHVEVLEPDGTIATRTLRRGQQCDVYTSDGADAWWEPRFAMHGFRYAQVEGFAGELTADDMDCRVYHSVMTRAGDLETSDPLLDRLHANAVWSMRSNFVSIPTDCPQRDERMGWTGDICLFAPTAAYLYDVHGFLSNWLKDVRADQVKWGTVPFYVPFVPLGVWAHPQAISTWGDSAVEVPWTLYMESGDPQVLADAWELSRDWIDEVAGYLSEDGVWDRRPDYPLGQLGDWLDPTAPPEDPTQAMTEKELVATAFYARSCAQATRIAEILGHEEDARRFAALRDKVTAGFLARFTHLDGTMTSDTQCAYALAIAFGLLDGEPVRKVKAGNRLACLVRESGGKVSTGFAGTPFVLPALTMTGHNEEAYALLTSTECPSWLYQVTMGATTTWERWDSMRPDRSLNPGGMTSFNHYALGSVAEWMHAHIGGLEAIEPGWKRFRVAPVVGGGLTHASTSHLTPYGTAAVSWALADDDPAAVDLTVTVPVGATAVVDVPGHETEELAAGVHRLRLAR</sequence>
<keyword evidence="3" id="KW-0378">Hydrolase</keyword>
<dbReference type="EC" id="3.2.1.40" evidence="2"/>
<evidence type="ECO:0000259" key="4">
    <source>
        <dbReference type="Pfam" id="PF05592"/>
    </source>
</evidence>
<proteinExistence type="predicted"/>
<feature type="domain" description="Alpha-L-rhamnosidase concanavalin-like" evidence="4">
    <location>
        <begin position="359"/>
        <end position="454"/>
    </location>
</feature>
<feature type="domain" description="Alpha-L-rhamnosidase C-terminal" evidence="7">
    <location>
        <begin position="818"/>
        <end position="890"/>
    </location>
</feature>
<dbReference type="OrthoDB" id="9761045at2"/>
<dbReference type="AlphaFoldDB" id="A0A087DFL1"/>
<evidence type="ECO:0000256" key="2">
    <source>
        <dbReference type="ARBA" id="ARBA00012652"/>
    </source>
</evidence>
<dbReference type="PIRSF" id="PIRSF010631">
    <property type="entry name" value="A-rhamnsds"/>
    <property type="match status" value="1"/>
</dbReference>
<dbReference type="Gene3D" id="2.60.120.260">
    <property type="entry name" value="Galactose-binding domain-like"/>
    <property type="match status" value="2"/>
</dbReference>
<dbReference type="eggNOG" id="COG0174">
    <property type="taxonomic scope" value="Bacteria"/>
</dbReference>
<keyword evidence="9" id="KW-1185">Reference proteome</keyword>
<evidence type="ECO:0000259" key="5">
    <source>
        <dbReference type="Pfam" id="PF08531"/>
    </source>
</evidence>
<evidence type="ECO:0000256" key="1">
    <source>
        <dbReference type="ARBA" id="ARBA00001445"/>
    </source>
</evidence>
<dbReference type="Pfam" id="PF17389">
    <property type="entry name" value="Bac_rhamnosid6H"/>
    <property type="match status" value="1"/>
</dbReference>
<dbReference type="InterPro" id="IPR035398">
    <property type="entry name" value="Bac_rhamnosid_C"/>
</dbReference>
<dbReference type="RefSeq" id="WP_051923060.1">
    <property type="nucleotide sequence ID" value="NZ_JGZP01000023.1"/>
</dbReference>
<reference evidence="8 9" key="1">
    <citation type="submission" date="2014-03" db="EMBL/GenBank/DDBJ databases">
        <title>Genomics of Bifidobacteria.</title>
        <authorList>
            <person name="Ventura M."/>
            <person name="Milani C."/>
            <person name="Lugli G.A."/>
        </authorList>
    </citation>
    <scope>NUCLEOTIDE SEQUENCE [LARGE SCALE GENOMIC DNA]</scope>
    <source>
        <strain evidence="8 9">DSM 23968</strain>
    </source>
</reference>
<dbReference type="InterPro" id="IPR012341">
    <property type="entry name" value="6hp_glycosidase-like_sf"/>
</dbReference>
<dbReference type="InterPro" id="IPR008902">
    <property type="entry name" value="Rhamnosid_concanavalin"/>
</dbReference>
<dbReference type="InterPro" id="IPR016007">
    <property type="entry name" value="Alpha_rhamnosid"/>
</dbReference>
<evidence type="ECO:0000259" key="6">
    <source>
        <dbReference type="Pfam" id="PF17389"/>
    </source>
</evidence>
<accession>A0A087DFL1</accession>
<name>A0A087DFL1_9BIFI</name>
<comment type="catalytic activity">
    <reaction evidence="1">
        <text>Hydrolysis of terminal non-reducing alpha-L-rhamnose residues in alpha-L-rhamnosides.</text>
        <dbReference type="EC" id="3.2.1.40"/>
    </reaction>
</comment>
<dbReference type="InterPro" id="IPR008928">
    <property type="entry name" value="6-hairpin_glycosidase_sf"/>
</dbReference>
<dbReference type="Pfam" id="PF08531">
    <property type="entry name" value="Bac_rhamnosid_N"/>
    <property type="match status" value="1"/>
</dbReference>
<evidence type="ECO:0000313" key="9">
    <source>
        <dbReference type="Proteomes" id="UP000029004"/>
    </source>
</evidence>
<dbReference type="Gene3D" id="1.50.10.10">
    <property type="match status" value="1"/>
</dbReference>
<dbReference type="InterPro" id="IPR013737">
    <property type="entry name" value="Bac_rhamnosid_N"/>
</dbReference>
<evidence type="ECO:0000256" key="3">
    <source>
        <dbReference type="ARBA" id="ARBA00022801"/>
    </source>
</evidence>
<dbReference type="Proteomes" id="UP000029004">
    <property type="component" value="Unassembled WGS sequence"/>
</dbReference>
<organism evidence="8 9">
    <name type="scientific">Bifidobacterium stellenboschense</name>
    <dbReference type="NCBI Taxonomy" id="762211"/>
    <lineage>
        <taxon>Bacteria</taxon>
        <taxon>Bacillati</taxon>
        <taxon>Actinomycetota</taxon>
        <taxon>Actinomycetes</taxon>
        <taxon>Bifidobacteriales</taxon>
        <taxon>Bifidobacteriaceae</taxon>
        <taxon>Bifidobacterium</taxon>
    </lineage>
</organism>
<dbReference type="GO" id="GO:0005975">
    <property type="term" value="P:carbohydrate metabolic process"/>
    <property type="evidence" value="ECO:0007669"/>
    <property type="project" value="InterPro"/>
</dbReference>
<dbReference type="STRING" id="762211.BSTEL_1485"/>
<protein>
    <recommendedName>
        <fullName evidence="2">alpha-L-rhamnosidase</fullName>
        <ecNumber evidence="2">3.2.1.40</ecNumber>
    </recommendedName>
</protein>
<gene>
    <name evidence="8" type="ORF">BSTEL_1485</name>
</gene>
<dbReference type="Pfam" id="PF17390">
    <property type="entry name" value="Bac_rhamnosid_C"/>
    <property type="match status" value="1"/>
</dbReference>
<feature type="domain" description="Alpha-L-rhamnosidase six-hairpin glycosidase" evidence="6">
    <location>
        <begin position="461"/>
        <end position="816"/>
    </location>
</feature>
<dbReference type="EMBL" id="JGZP01000023">
    <property type="protein sequence ID" value="KFI94311.1"/>
    <property type="molecule type" value="Genomic_DNA"/>
</dbReference>
<evidence type="ECO:0000313" key="8">
    <source>
        <dbReference type="EMBL" id="KFI94311.1"/>
    </source>
</evidence>
<dbReference type="SUPFAM" id="SSF48208">
    <property type="entry name" value="Six-hairpin glycosidases"/>
    <property type="match status" value="1"/>
</dbReference>
<feature type="domain" description="Bacterial alpha-L-rhamnosidase N-terminal" evidence="5">
    <location>
        <begin position="171"/>
        <end position="342"/>
    </location>
</feature>
<dbReference type="Pfam" id="PF25788">
    <property type="entry name" value="Ig_Rha78A_N"/>
    <property type="match status" value="1"/>
</dbReference>